<keyword evidence="3" id="KW-0175">Coiled coil</keyword>
<evidence type="ECO:0000256" key="2">
    <source>
        <dbReference type="ARBA" id="ARBA00023172"/>
    </source>
</evidence>
<dbReference type="AlphaFoldDB" id="A0A2U3KL66"/>
<evidence type="ECO:0000259" key="4">
    <source>
        <dbReference type="Pfam" id="PF13408"/>
    </source>
</evidence>
<organism evidence="5 6">
    <name type="scientific">Candidatus Desulfosporosinus infrequens</name>
    <dbReference type="NCBI Taxonomy" id="2043169"/>
    <lineage>
        <taxon>Bacteria</taxon>
        <taxon>Bacillati</taxon>
        <taxon>Bacillota</taxon>
        <taxon>Clostridia</taxon>
        <taxon>Eubacteriales</taxon>
        <taxon>Desulfitobacteriaceae</taxon>
        <taxon>Desulfosporosinus</taxon>
    </lineage>
</organism>
<dbReference type="PANTHER" id="PTHR30461:SF2">
    <property type="entry name" value="SERINE RECOMBINASE PINE-RELATED"/>
    <property type="match status" value="1"/>
</dbReference>
<feature type="domain" description="Recombinase zinc beta ribbon" evidence="4">
    <location>
        <begin position="51"/>
        <end position="109"/>
    </location>
</feature>
<evidence type="ECO:0000313" key="6">
    <source>
        <dbReference type="Proteomes" id="UP000238916"/>
    </source>
</evidence>
<dbReference type="Pfam" id="PF13408">
    <property type="entry name" value="Zn_ribbon_recom"/>
    <property type="match status" value="1"/>
</dbReference>
<dbReference type="InterPro" id="IPR050639">
    <property type="entry name" value="SSR_resolvase"/>
</dbReference>
<dbReference type="EMBL" id="OMOF01000136">
    <property type="protein sequence ID" value="SPF40399.1"/>
    <property type="molecule type" value="Genomic_DNA"/>
</dbReference>
<keyword evidence="2" id="KW-0233">DNA recombination</keyword>
<accession>A0A2U3KL66</accession>
<dbReference type="GO" id="GO:0000150">
    <property type="term" value="F:DNA strand exchange activity"/>
    <property type="evidence" value="ECO:0007669"/>
    <property type="project" value="TreeGrafter"/>
</dbReference>
<evidence type="ECO:0000313" key="5">
    <source>
        <dbReference type="EMBL" id="SPF40399.1"/>
    </source>
</evidence>
<dbReference type="OrthoDB" id="1094757at2"/>
<gene>
    <name evidence="5" type="ORF">SBF1_2200002</name>
</gene>
<sequence length="260" mass="29432">MTKVAPEEQFVHEGLIPAIIDKAEFKAVNATFIKRVENGVRAKNNTIYKYTGLLKCGECGKNLVTIGAKRKEGIVKSYVCTTYQKFGKAYCSGHKLKHDDIDSIIFNQLEVLYKSGLLKLDNLDKSLEQRQQSIKDNGKVIDRLQSAIHAKRGEIKNYSKQLAKELISEELFLEMTQDSSAELKKLERQLIEAESVQELGDNEKEKVASALDILKEIIDKKELTHTDLAMLIDKIVVNEQKGKGLDIEIMWNTPFMVVSE</sequence>
<evidence type="ECO:0000256" key="1">
    <source>
        <dbReference type="ARBA" id="ARBA00023125"/>
    </source>
</evidence>
<evidence type="ECO:0000256" key="3">
    <source>
        <dbReference type="SAM" id="Coils"/>
    </source>
</evidence>
<feature type="coiled-coil region" evidence="3">
    <location>
        <begin position="141"/>
        <end position="196"/>
    </location>
</feature>
<dbReference type="Proteomes" id="UP000238916">
    <property type="component" value="Unassembled WGS sequence"/>
</dbReference>
<protein>
    <submittedName>
        <fullName evidence="5">Site-specific DNA recombinase</fullName>
    </submittedName>
</protein>
<dbReference type="InterPro" id="IPR025827">
    <property type="entry name" value="Zn_ribbon_recom_dom"/>
</dbReference>
<dbReference type="PANTHER" id="PTHR30461">
    <property type="entry name" value="DNA-INVERTASE FROM LAMBDOID PROPHAGE"/>
    <property type="match status" value="1"/>
</dbReference>
<dbReference type="GO" id="GO:0003677">
    <property type="term" value="F:DNA binding"/>
    <property type="evidence" value="ECO:0007669"/>
    <property type="project" value="UniProtKB-KW"/>
</dbReference>
<name>A0A2U3KL66_9FIRM</name>
<proteinExistence type="predicted"/>
<reference evidence="6" key="1">
    <citation type="submission" date="2018-02" db="EMBL/GenBank/DDBJ databases">
        <authorList>
            <person name="Hausmann B."/>
        </authorList>
    </citation>
    <scope>NUCLEOTIDE SEQUENCE [LARGE SCALE GENOMIC DNA]</scope>
    <source>
        <strain evidence="6">Peat soil MAG SbF1</strain>
    </source>
</reference>
<keyword evidence="1" id="KW-0238">DNA-binding</keyword>